<reference evidence="4 5" key="1">
    <citation type="submission" date="2018-03" db="EMBL/GenBank/DDBJ databases">
        <title>Genomic Encyclopedia of Archaeal and Bacterial Type Strains, Phase II (KMG-II): from individual species to whole genera.</title>
        <authorList>
            <person name="Goeker M."/>
        </authorList>
    </citation>
    <scope>NUCLEOTIDE SEQUENCE [LARGE SCALE GENOMIC DNA]</scope>
    <source>
        <strain evidence="4 5">DSM 28354</strain>
    </source>
</reference>
<evidence type="ECO:0000313" key="4">
    <source>
        <dbReference type="EMBL" id="PRY29067.1"/>
    </source>
</evidence>
<keyword evidence="5" id="KW-1185">Reference proteome</keyword>
<dbReference type="PANTHER" id="PTHR46401:SF2">
    <property type="entry name" value="GLYCOSYLTRANSFERASE WBBK-RELATED"/>
    <property type="match status" value="1"/>
</dbReference>
<sequence>MRIGIEAQRLLRPHKHGMDFVALELIHALQNIDTENEYFIFVRPDTDEQCLKLRSRFTLVKLPGLNYIHWEQVALPLAIRHYKLDVLHCTANTAPLISGTPVILTLHDTLFMKRKNDVNTATAYQRLGNVYRTFLIPWLVHRCQPIVTVSHFASDQIKEELDLPQARITVLHNGVSNKFFAPVSDDQQIQVRLRYQLPTRYFLFLGSADPRKNMINVLRAYLAYRTTDPTIPLVISGKFPDFLRQHFTASECSQIQAYCRFIGYIHDSDLPSLYAMAELFLFPSISEGFGLPILEAMASGTPVITGNRTAMPEVAGSAALLVDPFQPQAITDAMQQLMNDSSLRQLLIRRGQAWATRFSWSEAAQRLLMIYKRFDPAQTQPAPYAQPTPFV</sequence>
<dbReference type="RefSeq" id="WP_106140176.1">
    <property type="nucleotide sequence ID" value="NZ_PVTE01000027.1"/>
</dbReference>
<keyword evidence="1 4" id="KW-0808">Transferase</keyword>
<dbReference type="InterPro" id="IPR001296">
    <property type="entry name" value="Glyco_trans_1"/>
</dbReference>
<dbReference type="Proteomes" id="UP000238375">
    <property type="component" value="Unassembled WGS sequence"/>
</dbReference>
<dbReference type="GO" id="GO:0009103">
    <property type="term" value="P:lipopolysaccharide biosynthetic process"/>
    <property type="evidence" value="ECO:0007669"/>
    <property type="project" value="TreeGrafter"/>
</dbReference>
<feature type="domain" description="Glycosyltransferase subfamily 4-like N-terminal" evidence="3">
    <location>
        <begin position="17"/>
        <end position="176"/>
    </location>
</feature>
<accession>A0A2T0S6L8</accession>
<evidence type="ECO:0000256" key="1">
    <source>
        <dbReference type="ARBA" id="ARBA00022679"/>
    </source>
</evidence>
<comment type="caution">
    <text evidence="4">The sequence shown here is derived from an EMBL/GenBank/DDBJ whole genome shotgun (WGS) entry which is preliminary data.</text>
</comment>
<evidence type="ECO:0000259" key="2">
    <source>
        <dbReference type="Pfam" id="PF00534"/>
    </source>
</evidence>
<gene>
    <name evidence="4" type="ORF">CLV58_1276</name>
</gene>
<dbReference type="InterPro" id="IPR028098">
    <property type="entry name" value="Glyco_trans_4-like_N"/>
</dbReference>
<dbReference type="OrthoDB" id="9801609at2"/>
<evidence type="ECO:0000259" key="3">
    <source>
        <dbReference type="Pfam" id="PF13439"/>
    </source>
</evidence>
<dbReference type="Pfam" id="PF00534">
    <property type="entry name" value="Glycos_transf_1"/>
    <property type="match status" value="1"/>
</dbReference>
<dbReference type="AlphaFoldDB" id="A0A2T0S6L8"/>
<dbReference type="EMBL" id="PVTE01000027">
    <property type="protein sequence ID" value="PRY29067.1"/>
    <property type="molecule type" value="Genomic_DNA"/>
</dbReference>
<feature type="domain" description="Glycosyl transferase family 1" evidence="2">
    <location>
        <begin position="198"/>
        <end position="353"/>
    </location>
</feature>
<dbReference type="SUPFAM" id="SSF53756">
    <property type="entry name" value="UDP-Glycosyltransferase/glycogen phosphorylase"/>
    <property type="match status" value="1"/>
</dbReference>
<dbReference type="Gene3D" id="3.40.50.2000">
    <property type="entry name" value="Glycogen Phosphorylase B"/>
    <property type="match status" value="2"/>
</dbReference>
<proteinExistence type="predicted"/>
<dbReference type="CDD" id="cd03809">
    <property type="entry name" value="GT4_MtfB-like"/>
    <property type="match status" value="1"/>
</dbReference>
<dbReference type="PANTHER" id="PTHR46401">
    <property type="entry name" value="GLYCOSYLTRANSFERASE WBBK-RELATED"/>
    <property type="match status" value="1"/>
</dbReference>
<dbReference type="GO" id="GO:0016757">
    <property type="term" value="F:glycosyltransferase activity"/>
    <property type="evidence" value="ECO:0007669"/>
    <property type="project" value="InterPro"/>
</dbReference>
<name>A0A2T0S6L8_9BACT</name>
<organism evidence="4 5">
    <name type="scientific">Spirosoma oryzae</name>
    <dbReference type="NCBI Taxonomy" id="1469603"/>
    <lineage>
        <taxon>Bacteria</taxon>
        <taxon>Pseudomonadati</taxon>
        <taxon>Bacteroidota</taxon>
        <taxon>Cytophagia</taxon>
        <taxon>Cytophagales</taxon>
        <taxon>Cytophagaceae</taxon>
        <taxon>Spirosoma</taxon>
    </lineage>
</organism>
<dbReference type="FunFam" id="3.40.50.2000:FF:000119">
    <property type="entry name" value="Glycosyl transferase group 1"/>
    <property type="match status" value="1"/>
</dbReference>
<evidence type="ECO:0000313" key="5">
    <source>
        <dbReference type="Proteomes" id="UP000238375"/>
    </source>
</evidence>
<dbReference type="Pfam" id="PF13439">
    <property type="entry name" value="Glyco_transf_4"/>
    <property type="match status" value="1"/>
</dbReference>
<protein>
    <submittedName>
        <fullName evidence="4">Glycosyltransferase involved in cell wall biosynthesis</fullName>
    </submittedName>
</protein>